<proteinExistence type="predicted"/>
<keyword evidence="2" id="KW-1185">Reference proteome</keyword>
<dbReference type="RefSeq" id="WP_275420572.1">
    <property type="nucleotide sequence ID" value="NZ_CP106877.1"/>
</dbReference>
<gene>
    <name evidence="1" type="ORF">OE105_12990</name>
</gene>
<reference evidence="1" key="1">
    <citation type="submission" date="2022-09" db="EMBL/GenBank/DDBJ databases">
        <title>Complete Genomes of Fervidibacillus albus and Fervidibacillus halotolerans isolated from tidal flat sediments.</title>
        <authorList>
            <person name="Kwon K.K."/>
            <person name="Yang S.-H."/>
            <person name="Park M.J."/>
            <person name="Oh H.-M."/>
        </authorList>
    </citation>
    <scope>NUCLEOTIDE SEQUENCE</scope>
    <source>
        <strain evidence="1">MEBiC13594</strain>
    </source>
</reference>
<dbReference type="KEGG" id="fhl:OE105_12990"/>
<evidence type="ECO:0000313" key="2">
    <source>
        <dbReference type="Proteomes" id="UP001164726"/>
    </source>
</evidence>
<accession>A0A9E8RYN2</accession>
<name>A0A9E8RYN2_9BACI</name>
<dbReference type="Proteomes" id="UP001164726">
    <property type="component" value="Chromosome"/>
</dbReference>
<dbReference type="AlphaFoldDB" id="A0A9E8RYN2"/>
<organism evidence="1 2">
    <name type="scientific">Fervidibacillus halotolerans</name>
    <dbReference type="NCBI Taxonomy" id="2980027"/>
    <lineage>
        <taxon>Bacteria</taxon>
        <taxon>Bacillati</taxon>
        <taxon>Bacillota</taxon>
        <taxon>Bacilli</taxon>
        <taxon>Bacillales</taxon>
        <taxon>Bacillaceae</taxon>
        <taxon>Fervidibacillus</taxon>
    </lineage>
</organism>
<dbReference type="EMBL" id="CP106877">
    <property type="protein sequence ID" value="WAA12438.1"/>
    <property type="molecule type" value="Genomic_DNA"/>
</dbReference>
<protein>
    <submittedName>
        <fullName evidence="1">Uncharacterized protein</fullName>
    </submittedName>
</protein>
<dbReference type="Gene3D" id="3.30.360.10">
    <property type="entry name" value="Dihydrodipicolinate Reductase, domain 2"/>
    <property type="match status" value="1"/>
</dbReference>
<sequence length="64" mass="7542">MPQRILIDPSVIPDFRYVGDLYLRMFVGKWEQFIEYCQSGQQPISNGRDNVQTMDLYDQILSVL</sequence>
<evidence type="ECO:0000313" key="1">
    <source>
        <dbReference type="EMBL" id="WAA12438.1"/>
    </source>
</evidence>